<dbReference type="EMBL" id="BA000035">
    <property type="protein sequence ID" value="BAC18718.1"/>
    <property type="molecule type" value="Genomic_DNA"/>
</dbReference>
<evidence type="ECO:0000256" key="5">
    <source>
        <dbReference type="SAM" id="MobiDB-lite"/>
    </source>
</evidence>
<keyword evidence="9" id="KW-1185">Reference proteome</keyword>
<evidence type="ECO:0000256" key="2">
    <source>
        <dbReference type="ARBA" id="ARBA00022692"/>
    </source>
</evidence>
<sequence>MAETRVREFNDVMTKDRSHPDGVPHTVPHTGEIPAAGDTGDTTAPVPALRGEDPDPIGHADDTRKDAAPASTRTLAGGTWVALVVGALLLVALLIFILQNQAPVEMNIFTWTFEIPAGIAYLLSAITGALIMAMVGGVRMFEYRRKIKKIQKALS</sequence>
<dbReference type="KEGG" id="cef:CE1908"/>
<evidence type="ECO:0000256" key="4">
    <source>
        <dbReference type="ARBA" id="ARBA00023136"/>
    </source>
</evidence>
<evidence type="ECO:0000256" key="3">
    <source>
        <dbReference type="ARBA" id="ARBA00022989"/>
    </source>
</evidence>
<keyword evidence="1" id="KW-1003">Cell membrane</keyword>
<dbReference type="STRING" id="196164.gene:10742336"/>
<feature type="transmembrane region" description="Helical" evidence="6">
    <location>
        <begin position="74"/>
        <end position="98"/>
    </location>
</feature>
<protein>
    <recommendedName>
        <fullName evidence="7">Lipopolysaccharide assembly protein A domain-containing protein</fullName>
    </recommendedName>
</protein>
<dbReference type="AlphaFoldDB" id="Q8FP77"/>
<keyword evidence="3 6" id="KW-1133">Transmembrane helix</keyword>
<dbReference type="Pfam" id="PF06305">
    <property type="entry name" value="LapA_dom"/>
    <property type="match status" value="1"/>
</dbReference>
<dbReference type="Proteomes" id="UP000001409">
    <property type="component" value="Chromosome"/>
</dbReference>
<name>Q8FP77_COREF</name>
<proteinExistence type="predicted"/>
<keyword evidence="4 6" id="KW-0472">Membrane</keyword>
<dbReference type="InterPro" id="IPR010445">
    <property type="entry name" value="LapA_dom"/>
</dbReference>
<feature type="compositionally biased region" description="Basic and acidic residues" evidence="5">
    <location>
        <begin position="50"/>
        <end position="67"/>
    </location>
</feature>
<reference evidence="8 9" key="1">
    <citation type="journal article" date="2003" name="Genome Res.">
        <title>Comparative complete genome sequence analysis of the amino acid replacements responsible for the thermostability of Corynebacterium efficiens.</title>
        <authorList>
            <person name="Nishio Y."/>
            <person name="Nakamura Y."/>
            <person name="Kawarabayasi Y."/>
            <person name="Usuda Y."/>
            <person name="Kimura E."/>
            <person name="Sugimoto S."/>
            <person name="Matsui K."/>
            <person name="Yamagishi A."/>
            <person name="Kikuchi H."/>
            <person name="Ikeo K."/>
            <person name="Gojobori T."/>
        </authorList>
    </citation>
    <scope>NUCLEOTIDE SEQUENCE [LARGE SCALE GENOMIC DNA]</scope>
    <source>
        <strain evidence="9">DSM 44549 / YS-314 / AJ 12310 / JCM 11189 / NBRC 100395</strain>
    </source>
</reference>
<feature type="domain" description="Lipopolysaccharide assembly protein A" evidence="7">
    <location>
        <begin position="99"/>
        <end position="154"/>
    </location>
</feature>
<accession>Q8FP77</accession>
<evidence type="ECO:0000313" key="8">
    <source>
        <dbReference type="EMBL" id="BAC18718.1"/>
    </source>
</evidence>
<feature type="region of interest" description="Disordered" evidence="5">
    <location>
        <begin position="1"/>
        <end position="68"/>
    </location>
</feature>
<feature type="compositionally biased region" description="Basic and acidic residues" evidence="5">
    <location>
        <begin position="1"/>
        <end position="22"/>
    </location>
</feature>
<dbReference type="GO" id="GO:0005886">
    <property type="term" value="C:plasma membrane"/>
    <property type="evidence" value="ECO:0007669"/>
    <property type="project" value="InterPro"/>
</dbReference>
<keyword evidence="2 6" id="KW-0812">Transmembrane</keyword>
<organism evidence="8 9">
    <name type="scientific">Corynebacterium efficiens (strain DSM 44549 / YS-314 / AJ 12310 / JCM 11189 / NBRC 100395)</name>
    <dbReference type="NCBI Taxonomy" id="196164"/>
    <lineage>
        <taxon>Bacteria</taxon>
        <taxon>Bacillati</taxon>
        <taxon>Actinomycetota</taxon>
        <taxon>Actinomycetes</taxon>
        <taxon>Mycobacteriales</taxon>
        <taxon>Corynebacteriaceae</taxon>
        <taxon>Corynebacterium</taxon>
    </lineage>
</organism>
<evidence type="ECO:0000256" key="1">
    <source>
        <dbReference type="ARBA" id="ARBA00022475"/>
    </source>
</evidence>
<dbReference type="HOGENOM" id="CLU_134414_1_1_11"/>
<feature type="transmembrane region" description="Helical" evidence="6">
    <location>
        <begin position="118"/>
        <end position="141"/>
    </location>
</feature>
<evidence type="ECO:0000313" key="9">
    <source>
        <dbReference type="Proteomes" id="UP000001409"/>
    </source>
</evidence>
<evidence type="ECO:0000259" key="7">
    <source>
        <dbReference type="Pfam" id="PF06305"/>
    </source>
</evidence>
<evidence type="ECO:0000256" key="6">
    <source>
        <dbReference type="SAM" id="Phobius"/>
    </source>
</evidence>
<dbReference type="eggNOG" id="COG5416">
    <property type="taxonomic scope" value="Bacteria"/>
</dbReference>